<dbReference type="AlphaFoldDB" id="A0A5C4NVX4"/>
<dbReference type="Pfam" id="PF25862">
    <property type="entry name" value="PglZ_1st"/>
    <property type="match status" value="1"/>
</dbReference>
<dbReference type="InterPro" id="IPR058882">
    <property type="entry name" value="PglZ_C"/>
</dbReference>
<accession>A0A5C4NVX4</accession>
<dbReference type="Pfam" id="PF08665">
    <property type="entry name" value="PglZ"/>
    <property type="match status" value="1"/>
</dbReference>
<evidence type="ECO:0000259" key="2">
    <source>
        <dbReference type="Pfam" id="PF25862"/>
    </source>
</evidence>
<evidence type="ECO:0000313" key="4">
    <source>
        <dbReference type="EMBL" id="TNC78202.1"/>
    </source>
</evidence>
<proteinExistence type="predicted"/>
<evidence type="ECO:0000313" key="5">
    <source>
        <dbReference type="Proteomes" id="UP000305681"/>
    </source>
</evidence>
<organism evidence="4 5">
    <name type="scientific">Janthinobacterium lividum</name>
    <dbReference type="NCBI Taxonomy" id="29581"/>
    <lineage>
        <taxon>Bacteria</taxon>
        <taxon>Pseudomonadati</taxon>
        <taxon>Pseudomonadota</taxon>
        <taxon>Betaproteobacteria</taxon>
        <taxon>Burkholderiales</taxon>
        <taxon>Oxalobacteraceae</taxon>
        <taxon>Janthinobacterium</taxon>
    </lineage>
</organism>
<dbReference type="Pfam" id="PF25863">
    <property type="entry name" value="PglZ_C"/>
    <property type="match status" value="1"/>
</dbReference>
<feature type="domain" description="Alkaline phosphatase-like protein PglZ C-terminal" evidence="3">
    <location>
        <begin position="792"/>
        <end position="893"/>
    </location>
</feature>
<dbReference type="InterPro" id="IPR047992">
    <property type="entry name" value="BREX_PglZ"/>
</dbReference>
<dbReference type="InterPro" id="IPR058880">
    <property type="entry name" value="PglZ_N"/>
</dbReference>
<reference evidence="4 5" key="1">
    <citation type="submission" date="2019-06" db="EMBL/GenBank/DDBJ databases">
        <title>Genome sequence of Janthinobacterium lividum UCD_MED1.</title>
        <authorList>
            <person name="De Leon M.E."/>
            <person name="Jospin G."/>
        </authorList>
    </citation>
    <scope>NUCLEOTIDE SEQUENCE [LARGE SCALE GENOMIC DNA]</scope>
    <source>
        <strain evidence="4 5">UCD_MED1</strain>
    </source>
</reference>
<dbReference type="RefSeq" id="WP_139089368.1">
    <property type="nucleotide sequence ID" value="NZ_VDGE01000001.1"/>
</dbReference>
<dbReference type="Pfam" id="PF25861">
    <property type="entry name" value="PglZ_2nd"/>
    <property type="match status" value="1"/>
</dbReference>
<comment type="caution">
    <text evidence="4">The sequence shown here is derived from an EMBL/GenBank/DDBJ whole genome shotgun (WGS) entry which is preliminary data.</text>
</comment>
<gene>
    <name evidence="4" type="primary">pglZ</name>
    <name evidence="4" type="ORF">FHI69_02575</name>
</gene>
<feature type="domain" description="Alkaline phosphatase-like protein PglZ N-terminal" evidence="2">
    <location>
        <begin position="17"/>
        <end position="100"/>
    </location>
</feature>
<dbReference type="InterPro" id="IPR058881">
    <property type="entry name" value="PglZ_2nd"/>
</dbReference>
<dbReference type="Proteomes" id="UP000305681">
    <property type="component" value="Unassembled WGS sequence"/>
</dbReference>
<evidence type="ECO:0000259" key="3">
    <source>
        <dbReference type="Pfam" id="PF25863"/>
    </source>
</evidence>
<sequence length="901" mass="98201">MTTSVAQIAAILDTVLEHDRMASTIAIRSTTKQAWPDVLTQRGRQFSLRWCESALAIREALSDAEHHSEPGLGILVLTPLGTHQIADDIIARLAKARILEPEGWEIVRQLFGATQIDVRLGRSPWMPQMLIDGSAQGAYAQVANGFLDLETAWRELLLRFLQLDGARPDATALLEWTMTSSADASLNLLPPAGRTDVLRWLTASAGSAGKMVLACVEAGRTGDAMALGLVCGVVYSTQGEGKAALGHAAIRLERFVNDVHVGVLEGRAWANAARQLLFPTNGAIVYRSALDRADVLLYELRIAEYAYLSDVLPSGLDQRMRAFAASLTAHAQKPTKSNLEAVEQTANHALEHVLAASEPQRADRIEMARRIARWLLRPAVSATTVSDFLCWQAEEGAFVDWARFRLLGGDELAEVSHAYEAIRTLVIDRRNALGRQFAVALQHWNKQAPGHDDRIVPLESVLDRVIAPLAVHQPVLLLVADGLSISIFRELFARVDRFGWTELVPATTGKSMLGVAVVPTITEVSRATLLCGKLTTGTASTEKAGFAVHPALVARSNPNSPPKLFHKGDLSDSTNLSSEVRAAISNVKQKVVGLVYNAVDDHLSGPDQLLQRWSLDDLRLLLPILREAKDARRIVIVTADHGHLLEDGTNQISGGESDRWRTGNTTNNDSEIIFSDGRVRTASGASSIACIWSESSRYAGRKNGYHGGVSPQEVAVPLSVFVPTGMTLPDWQAAPPAQPEWWDLPSLSPAMAPLPEILKALTQAPPRRSIPAQTGQEQLFDMDTPPIQTVVAEQDWIETLLQCQVYASQRALAARVAPADEKMRKLLSGLAERGGKLSRAALAQRLSEPEVRLNGILSAMRRVLNVDQAQILQVDESTGTIQLNRPLLLQQFRISIVGGHQ</sequence>
<dbReference type="InterPro" id="IPR017850">
    <property type="entry name" value="Alkaline_phosphatase_core_sf"/>
</dbReference>
<dbReference type="NCBIfam" id="NF033446">
    <property type="entry name" value="BREX_PglZ_2"/>
    <property type="match status" value="1"/>
</dbReference>
<dbReference type="SUPFAM" id="SSF53649">
    <property type="entry name" value="Alkaline phosphatase-like"/>
    <property type="match status" value="1"/>
</dbReference>
<evidence type="ECO:0000259" key="1">
    <source>
        <dbReference type="Pfam" id="PF25861"/>
    </source>
</evidence>
<feature type="domain" description="Alkaline phosphatase-like protein PglZ second" evidence="1">
    <location>
        <begin position="169"/>
        <end position="311"/>
    </location>
</feature>
<protein>
    <submittedName>
        <fullName evidence="4">BREX-2 system phosphatase PglZ</fullName>
    </submittedName>
</protein>
<dbReference type="EMBL" id="VDGE01000001">
    <property type="protein sequence ID" value="TNC78202.1"/>
    <property type="molecule type" value="Genomic_DNA"/>
</dbReference>
<name>A0A5C4NVX4_9BURK</name>